<dbReference type="InterPro" id="IPR001867">
    <property type="entry name" value="OmpR/PhoB-type_DNA-bd"/>
</dbReference>
<organism evidence="8 9">
    <name type="scientific">Solirubrobacter phytolaccae</name>
    <dbReference type="NCBI Taxonomy" id="1404360"/>
    <lineage>
        <taxon>Bacteria</taxon>
        <taxon>Bacillati</taxon>
        <taxon>Actinomycetota</taxon>
        <taxon>Thermoleophilia</taxon>
        <taxon>Solirubrobacterales</taxon>
        <taxon>Solirubrobacteraceae</taxon>
        <taxon>Solirubrobacter</taxon>
    </lineage>
</organism>
<dbReference type="InterPro" id="IPR011990">
    <property type="entry name" value="TPR-like_helical_dom_sf"/>
</dbReference>
<feature type="compositionally biased region" description="Pro residues" evidence="6">
    <location>
        <begin position="517"/>
        <end position="530"/>
    </location>
</feature>
<dbReference type="GO" id="GO:0003677">
    <property type="term" value="F:DNA binding"/>
    <property type="evidence" value="ECO:0007669"/>
    <property type="project" value="UniProtKB-UniRule"/>
</dbReference>
<evidence type="ECO:0000256" key="3">
    <source>
        <dbReference type="ARBA" id="ARBA00023125"/>
    </source>
</evidence>
<feature type="compositionally biased region" description="Low complexity" evidence="6">
    <location>
        <begin position="506"/>
        <end position="516"/>
    </location>
</feature>
<feature type="region of interest" description="Disordered" evidence="6">
    <location>
        <begin position="506"/>
        <end position="530"/>
    </location>
</feature>
<dbReference type="PANTHER" id="PTHR35807:SF1">
    <property type="entry name" value="TRANSCRIPTIONAL REGULATOR REDD"/>
    <property type="match status" value="1"/>
</dbReference>
<dbReference type="SMART" id="SM01043">
    <property type="entry name" value="BTAD"/>
    <property type="match status" value="1"/>
</dbReference>
<feature type="DNA-binding region" description="OmpR/PhoB-type" evidence="5">
    <location>
        <begin position="1"/>
        <end position="94"/>
    </location>
</feature>
<evidence type="ECO:0000313" key="8">
    <source>
        <dbReference type="EMBL" id="MDA0183819.1"/>
    </source>
</evidence>
<evidence type="ECO:0000313" key="9">
    <source>
        <dbReference type="Proteomes" id="UP001147653"/>
    </source>
</evidence>
<reference evidence="8" key="1">
    <citation type="submission" date="2022-10" db="EMBL/GenBank/DDBJ databases">
        <title>The WGS of Solirubrobacter phytolaccae KCTC 29190.</title>
        <authorList>
            <person name="Jiang Z."/>
        </authorList>
    </citation>
    <scope>NUCLEOTIDE SEQUENCE</scope>
    <source>
        <strain evidence="8">KCTC 29190</strain>
    </source>
</reference>
<dbReference type="SMART" id="SM00862">
    <property type="entry name" value="Trans_reg_C"/>
    <property type="match status" value="1"/>
</dbReference>
<keyword evidence="2" id="KW-0805">Transcription regulation</keyword>
<evidence type="ECO:0000256" key="6">
    <source>
        <dbReference type="SAM" id="MobiDB-lite"/>
    </source>
</evidence>
<dbReference type="Pfam" id="PF03704">
    <property type="entry name" value="BTAD"/>
    <property type="match status" value="1"/>
</dbReference>
<protein>
    <submittedName>
        <fullName evidence="8">Winged helix-turn-helix domain-containing protein</fullName>
    </submittedName>
</protein>
<dbReference type="SUPFAM" id="SSF46894">
    <property type="entry name" value="C-terminal effector domain of the bipartite response regulators"/>
    <property type="match status" value="1"/>
</dbReference>
<evidence type="ECO:0000256" key="5">
    <source>
        <dbReference type="PROSITE-ProRule" id="PRU01091"/>
    </source>
</evidence>
<comment type="similarity">
    <text evidence="1">Belongs to the AfsR/DnrI/RedD regulatory family.</text>
</comment>
<proteinExistence type="inferred from homology"/>
<dbReference type="GO" id="GO:0006355">
    <property type="term" value="P:regulation of DNA-templated transcription"/>
    <property type="evidence" value="ECO:0007669"/>
    <property type="project" value="InterPro"/>
</dbReference>
<comment type="caution">
    <text evidence="8">The sequence shown here is derived from an EMBL/GenBank/DDBJ whole genome shotgun (WGS) entry which is preliminary data.</text>
</comment>
<dbReference type="Pfam" id="PF00486">
    <property type="entry name" value="Trans_reg_C"/>
    <property type="match status" value="1"/>
</dbReference>
<evidence type="ECO:0000256" key="2">
    <source>
        <dbReference type="ARBA" id="ARBA00023015"/>
    </source>
</evidence>
<dbReference type="InterPro" id="IPR051677">
    <property type="entry name" value="AfsR-DnrI-RedD_regulator"/>
</dbReference>
<accession>A0A9X3NEI7</accession>
<dbReference type="PROSITE" id="PS51755">
    <property type="entry name" value="OMPR_PHOB"/>
    <property type="match status" value="1"/>
</dbReference>
<evidence type="ECO:0000256" key="1">
    <source>
        <dbReference type="ARBA" id="ARBA00005820"/>
    </source>
</evidence>
<evidence type="ECO:0000259" key="7">
    <source>
        <dbReference type="PROSITE" id="PS51755"/>
    </source>
</evidence>
<dbReference type="InterPro" id="IPR016032">
    <property type="entry name" value="Sig_transdc_resp-reg_C-effctor"/>
</dbReference>
<dbReference type="SUPFAM" id="SSF48452">
    <property type="entry name" value="TPR-like"/>
    <property type="match status" value="1"/>
</dbReference>
<dbReference type="Gene3D" id="1.25.40.10">
    <property type="entry name" value="Tetratricopeptide repeat domain"/>
    <property type="match status" value="1"/>
</dbReference>
<feature type="domain" description="OmpR/PhoB-type" evidence="7">
    <location>
        <begin position="1"/>
        <end position="94"/>
    </location>
</feature>
<keyword evidence="4" id="KW-0804">Transcription</keyword>
<gene>
    <name evidence="8" type="ORF">OJ997_26170</name>
</gene>
<feature type="non-terminal residue" evidence="8">
    <location>
        <position position="530"/>
    </location>
</feature>
<evidence type="ECO:0000256" key="4">
    <source>
        <dbReference type="ARBA" id="ARBA00023163"/>
    </source>
</evidence>
<dbReference type="Gene3D" id="1.10.10.10">
    <property type="entry name" value="Winged helix-like DNA-binding domain superfamily/Winged helix DNA-binding domain"/>
    <property type="match status" value="1"/>
</dbReference>
<keyword evidence="3 5" id="KW-0238">DNA-binding</keyword>
<dbReference type="CDD" id="cd15831">
    <property type="entry name" value="BTAD"/>
    <property type="match status" value="1"/>
</dbReference>
<sequence length="530" mass="55728">MPVEFGVLGPVVAWNDAGERVALKGPRHRAVLARLIVARGAVVPVERIVADLWPADPPPRAVGAVRTFVSDLRRALGEDRAVLVTDGPGYALRPTSGASGAAGPWRFEAAVGAVDAWRFEAAVVAAADLPSEARLARLLEAVGAWRGPAFAELDDFDWARVERARLAELRLHAVESVADARLRLGLAADAVPDLDAHVAAHPWREEGWRLLALALAGSGRRGDALSVLRRAHVQLVEQLGVEPGEPLRNLQQELLAGAEPPTAGVDAVWARAAAAYDREVGARARVRLESTVGLLRTLAVTGGGGLAEARTHRLAAIAAAEELGDPLLTARVIGAYDVPAIWTRSDDPMHAAAIVAAARRALLAEVPDAVRAPLLATIALESRGTGDASAEAREAERLARALDDPALLAFALNGVWMQSFDRCGLAPRRDAIGAELLTLATRHDLPSVEVLGHLIRMQARGALGDFTGADEHAAAADRLDARHDRPLVAVFTTWYRAMRTAAAAPPATLSAAASPDGAPPPVASPATPPP</sequence>
<dbReference type="Proteomes" id="UP001147653">
    <property type="component" value="Unassembled WGS sequence"/>
</dbReference>
<dbReference type="AlphaFoldDB" id="A0A9X3NEI7"/>
<dbReference type="InterPro" id="IPR036388">
    <property type="entry name" value="WH-like_DNA-bd_sf"/>
</dbReference>
<name>A0A9X3NEI7_9ACTN</name>
<dbReference type="RefSeq" id="WP_270028233.1">
    <property type="nucleotide sequence ID" value="NZ_JAPDDP010000061.1"/>
</dbReference>
<dbReference type="EMBL" id="JAPDDP010000061">
    <property type="protein sequence ID" value="MDA0183819.1"/>
    <property type="molecule type" value="Genomic_DNA"/>
</dbReference>
<keyword evidence="9" id="KW-1185">Reference proteome</keyword>
<dbReference type="InterPro" id="IPR005158">
    <property type="entry name" value="BTAD"/>
</dbReference>
<dbReference type="PANTHER" id="PTHR35807">
    <property type="entry name" value="TRANSCRIPTIONAL REGULATOR REDD-RELATED"/>
    <property type="match status" value="1"/>
</dbReference>
<dbReference type="GO" id="GO:0000160">
    <property type="term" value="P:phosphorelay signal transduction system"/>
    <property type="evidence" value="ECO:0007669"/>
    <property type="project" value="InterPro"/>
</dbReference>